<dbReference type="RefSeq" id="XP_003057444.1">
    <property type="nucleotide sequence ID" value="XM_003057398.1"/>
</dbReference>
<sequence>MKSQYTKGLMNDLHECCRIIAHTADDPVRSLQTLLAMCVNVYEHPDDERYRHIRLSNDRFHRRVWDVPGGRDACDRLGWVETVQHDGEPCVILPWNEKVPGAVCKYLRLAIEDALSDAEADYDDDAEADYDDDAEADYDDDAEETPAPPSSPMGYRNESSLRTIDDVAPLPSRDAAEPESQLERMRRAREEERQRFATLLSVDKTSAAPPPPPPPPSSSPPPTPTGHRYASSLQGSEEIIFASRETPEPGSPRDRYLRELEETRRAREAERERVATLLANDQRCEVPPWCITATHRAFPLTRSRRHSFENIPSDAIHDETPRRTRAFVTTDGARHRSPPPPPRRRSRERSETDSERVSSRVSNSTQGARGVAA</sequence>
<feature type="compositionally biased region" description="Basic and acidic residues" evidence="1">
    <location>
        <begin position="181"/>
        <end position="195"/>
    </location>
</feature>
<feature type="region of interest" description="Disordered" evidence="1">
    <location>
        <begin position="311"/>
        <end position="373"/>
    </location>
</feature>
<keyword evidence="4" id="KW-1185">Reference proteome</keyword>
<evidence type="ECO:0000313" key="3">
    <source>
        <dbReference type="EMBL" id="EEH59089.1"/>
    </source>
</evidence>
<organism evidence="4">
    <name type="scientific">Micromonas pusilla (strain CCMP1545)</name>
    <name type="common">Picoplanktonic green alga</name>
    <dbReference type="NCBI Taxonomy" id="564608"/>
    <lineage>
        <taxon>Eukaryota</taxon>
        <taxon>Viridiplantae</taxon>
        <taxon>Chlorophyta</taxon>
        <taxon>Mamiellophyceae</taxon>
        <taxon>Mamiellales</taxon>
        <taxon>Mamiellaceae</taxon>
        <taxon>Micromonas</taxon>
    </lineage>
</organism>
<feature type="domain" description="PUB" evidence="2">
    <location>
        <begin position="30"/>
        <end position="97"/>
    </location>
</feature>
<dbReference type="Proteomes" id="UP000001876">
    <property type="component" value="Unassembled WGS sequence"/>
</dbReference>
<dbReference type="InterPro" id="IPR018997">
    <property type="entry name" value="PUB_domain"/>
</dbReference>
<evidence type="ECO:0000259" key="2">
    <source>
        <dbReference type="Pfam" id="PF09409"/>
    </source>
</evidence>
<dbReference type="Pfam" id="PF09409">
    <property type="entry name" value="PUB"/>
    <property type="match status" value="1"/>
</dbReference>
<dbReference type="CDD" id="cd09212">
    <property type="entry name" value="PUB"/>
    <property type="match status" value="1"/>
</dbReference>
<dbReference type="EMBL" id="GG663737">
    <property type="protein sequence ID" value="EEH59089.1"/>
    <property type="molecule type" value="Genomic_DNA"/>
</dbReference>
<accession>C1MMQ1</accession>
<feature type="compositionally biased region" description="Basic and acidic residues" evidence="1">
    <location>
        <begin position="348"/>
        <end position="358"/>
    </location>
</feature>
<dbReference type="InterPro" id="IPR036339">
    <property type="entry name" value="PUB-like_dom_sf"/>
</dbReference>
<dbReference type="SMART" id="SM00580">
    <property type="entry name" value="PUG"/>
    <property type="match status" value="1"/>
</dbReference>
<evidence type="ECO:0000313" key="4">
    <source>
        <dbReference type="Proteomes" id="UP000001876"/>
    </source>
</evidence>
<gene>
    <name evidence="3" type="ORF">MICPUCDRAFT_56613</name>
</gene>
<feature type="region of interest" description="Disordered" evidence="1">
    <location>
        <begin position="136"/>
        <end position="257"/>
    </location>
</feature>
<reference evidence="3 4" key="1">
    <citation type="journal article" date="2009" name="Science">
        <title>Green evolution and dynamic adaptations revealed by genomes of the marine picoeukaryotes Micromonas.</title>
        <authorList>
            <person name="Worden A.Z."/>
            <person name="Lee J.H."/>
            <person name="Mock T."/>
            <person name="Rouze P."/>
            <person name="Simmons M.P."/>
            <person name="Aerts A.L."/>
            <person name="Allen A.E."/>
            <person name="Cuvelier M.L."/>
            <person name="Derelle E."/>
            <person name="Everett M.V."/>
            <person name="Foulon E."/>
            <person name="Grimwood J."/>
            <person name="Gundlach H."/>
            <person name="Henrissat B."/>
            <person name="Napoli C."/>
            <person name="McDonald S.M."/>
            <person name="Parker M.S."/>
            <person name="Rombauts S."/>
            <person name="Salamov A."/>
            <person name="Von Dassow P."/>
            <person name="Badger J.H."/>
            <person name="Coutinho P.M."/>
            <person name="Demir E."/>
            <person name="Dubchak I."/>
            <person name="Gentemann C."/>
            <person name="Eikrem W."/>
            <person name="Gready J.E."/>
            <person name="John U."/>
            <person name="Lanier W."/>
            <person name="Lindquist E.A."/>
            <person name="Lucas S."/>
            <person name="Mayer K.F."/>
            <person name="Moreau H."/>
            <person name="Not F."/>
            <person name="Otillar R."/>
            <person name="Panaud O."/>
            <person name="Pangilinan J."/>
            <person name="Paulsen I."/>
            <person name="Piegu B."/>
            <person name="Poliakov A."/>
            <person name="Robbens S."/>
            <person name="Schmutz J."/>
            <person name="Toulza E."/>
            <person name="Wyss T."/>
            <person name="Zelensky A."/>
            <person name="Zhou K."/>
            <person name="Armbrust E.V."/>
            <person name="Bhattacharya D."/>
            <person name="Goodenough U.W."/>
            <person name="Van de Peer Y."/>
            <person name="Grigoriev I.V."/>
        </authorList>
    </citation>
    <scope>NUCLEOTIDE SEQUENCE [LARGE SCALE GENOMIC DNA]</scope>
    <source>
        <strain evidence="3 4">CCMP1545</strain>
    </source>
</reference>
<dbReference type="OrthoDB" id="336240at2759"/>
<dbReference type="Gene3D" id="1.20.58.2190">
    <property type="match status" value="1"/>
</dbReference>
<feature type="compositionally biased region" description="Basic and acidic residues" evidence="1">
    <location>
        <begin position="245"/>
        <end position="257"/>
    </location>
</feature>
<protein>
    <submittedName>
        <fullName evidence="3">Predicted protein</fullName>
    </submittedName>
</protein>
<dbReference type="KEGG" id="mpp:MICPUCDRAFT_56613"/>
<dbReference type="GeneID" id="9682407"/>
<proteinExistence type="predicted"/>
<dbReference type="AlphaFoldDB" id="C1MMQ1"/>
<dbReference type="STRING" id="564608.C1MMQ1"/>
<name>C1MMQ1_MICPC</name>
<dbReference type="SUPFAM" id="SSF143503">
    <property type="entry name" value="PUG domain-like"/>
    <property type="match status" value="1"/>
</dbReference>
<evidence type="ECO:0000256" key="1">
    <source>
        <dbReference type="SAM" id="MobiDB-lite"/>
    </source>
</evidence>
<feature type="compositionally biased region" description="Pro residues" evidence="1">
    <location>
        <begin position="208"/>
        <end position="224"/>
    </location>
</feature>